<evidence type="ECO:0000313" key="2">
    <source>
        <dbReference type="EMBL" id="MFD1601022.1"/>
    </source>
</evidence>
<accession>A0ABD6CTT6</accession>
<name>A0ABD6CTT6_9EURY</name>
<dbReference type="AlphaFoldDB" id="A0ABD6CTT6"/>
<dbReference type="EMBL" id="JBHUDK010000028">
    <property type="protein sequence ID" value="MFD1601022.1"/>
    <property type="molecule type" value="Genomic_DNA"/>
</dbReference>
<keyword evidence="3" id="KW-1185">Reference proteome</keyword>
<protein>
    <recommendedName>
        <fullName evidence="1">DUF8053 domain-containing protein</fullName>
    </recommendedName>
</protein>
<organism evidence="2 3">
    <name type="scientific">Halobellus rarus</name>
    <dbReference type="NCBI Taxonomy" id="1126237"/>
    <lineage>
        <taxon>Archaea</taxon>
        <taxon>Methanobacteriati</taxon>
        <taxon>Methanobacteriota</taxon>
        <taxon>Stenosarchaea group</taxon>
        <taxon>Halobacteria</taxon>
        <taxon>Halobacteriales</taxon>
        <taxon>Haloferacaceae</taxon>
        <taxon>Halobellus</taxon>
    </lineage>
</organism>
<dbReference type="Proteomes" id="UP001597085">
    <property type="component" value="Unassembled WGS sequence"/>
</dbReference>
<evidence type="ECO:0000259" key="1">
    <source>
        <dbReference type="Pfam" id="PF26227"/>
    </source>
</evidence>
<evidence type="ECO:0000313" key="3">
    <source>
        <dbReference type="Proteomes" id="UP001597085"/>
    </source>
</evidence>
<reference evidence="2 3" key="1">
    <citation type="journal article" date="2019" name="Int. J. Syst. Evol. Microbiol.">
        <title>The Global Catalogue of Microorganisms (GCM) 10K type strain sequencing project: providing services to taxonomists for standard genome sequencing and annotation.</title>
        <authorList>
            <consortium name="The Broad Institute Genomics Platform"/>
            <consortium name="The Broad Institute Genome Sequencing Center for Infectious Disease"/>
            <person name="Wu L."/>
            <person name="Ma J."/>
        </authorList>
    </citation>
    <scope>NUCLEOTIDE SEQUENCE [LARGE SCALE GENOMIC DNA]</scope>
    <source>
        <strain evidence="2 3">CGMCC 1.12121</strain>
    </source>
</reference>
<feature type="domain" description="DUF8053" evidence="1">
    <location>
        <begin position="1"/>
        <end position="54"/>
    </location>
</feature>
<dbReference type="Pfam" id="PF26227">
    <property type="entry name" value="DUF8053"/>
    <property type="match status" value="1"/>
</dbReference>
<dbReference type="InterPro" id="IPR058366">
    <property type="entry name" value="DUF8053"/>
</dbReference>
<proteinExistence type="predicted"/>
<dbReference type="RefSeq" id="WP_390278792.1">
    <property type="nucleotide sequence ID" value="NZ_JBHUDK010000028.1"/>
</dbReference>
<gene>
    <name evidence="2" type="ORF">ACFSBX_18980</name>
</gene>
<comment type="caution">
    <text evidence="2">The sequence shown here is derived from an EMBL/GenBank/DDBJ whole genome shotgun (WGS) entry which is preliminary data.</text>
</comment>
<sequence length="88" mass="9972">MQKLRNDGNSGLVTLPKQYLTMDDVIEDDEFPEEVAVSVERLDRRCYAVRIPDDGELPDLTETDFIERLVGQRLLKENSSRSGSSLAD</sequence>